<dbReference type="OrthoDB" id="129377at2"/>
<proteinExistence type="predicted"/>
<dbReference type="EMBL" id="FOTW01000004">
    <property type="protein sequence ID" value="SFL49919.1"/>
    <property type="molecule type" value="Genomic_DNA"/>
</dbReference>
<dbReference type="Proteomes" id="UP000199470">
    <property type="component" value="Unassembled WGS sequence"/>
</dbReference>
<dbReference type="RefSeq" id="WP_093383178.1">
    <property type="nucleotide sequence ID" value="NZ_FOTW01000004.1"/>
</dbReference>
<dbReference type="InterPro" id="IPR039554">
    <property type="entry name" value="HigA2-like_HTH"/>
</dbReference>
<keyword evidence="3" id="KW-1185">Reference proteome</keyword>
<dbReference type="InterPro" id="IPR010982">
    <property type="entry name" value="Lambda_DNA-bd_dom_sf"/>
</dbReference>
<dbReference type="Pfam" id="PF13744">
    <property type="entry name" value="HTH_37"/>
    <property type="match status" value="1"/>
</dbReference>
<dbReference type="AlphaFoldDB" id="A0A1I4I696"/>
<reference evidence="2 3" key="1">
    <citation type="submission" date="2016-10" db="EMBL/GenBank/DDBJ databases">
        <authorList>
            <person name="de Groot N.N."/>
        </authorList>
    </citation>
    <scope>NUCLEOTIDE SEQUENCE [LARGE SCALE GENOMIC DNA]</scope>
    <source>
        <strain evidence="2 3">ATCC 43154</strain>
    </source>
</reference>
<gene>
    <name evidence="2" type="ORF">SAMN02982985_00507</name>
</gene>
<name>A0A1I4I696_9BURK</name>
<sequence length="93" mass="9823">MKNKIIDSSGNVFSDLGFPPEEAALLALRAELIACLRQVIADKNWNPVQAATALGIAQPQLAELMGGTRDSFSLDILVTLATRVGCKVGLTLA</sequence>
<dbReference type="STRING" id="758825.SAMN02982985_00507"/>
<keyword evidence="2" id="KW-0238">DNA-binding</keyword>
<organism evidence="2 3">
    <name type="scientific">Rugamonas rubra</name>
    <dbReference type="NCBI Taxonomy" id="758825"/>
    <lineage>
        <taxon>Bacteria</taxon>
        <taxon>Pseudomonadati</taxon>
        <taxon>Pseudomonadota</taxon>
        <taxon>Betaproteobacteria</taxon>
        <taxon>Burkholderiales</taxon>
        <taxon>Oxalobacteraceae</taxon>
        <taxon>Telluria group</taxon>
        <taxon>Rugamonas</taxon>
    </lineage>
</organism>
<dbReference type="Gene3D" id="1.10.260.40">
    <property type="entry name" value="lambda repressor-like DNA-binding domains"/>
    <property type="match status" value="1"/>
</dbReference>
<evidence type="ECO:0000313" key="3">
    <source>
        <dbReference type="Proteomes" id="UP000199470"/>
    </source>
</evidence>
<accession>A0A1I4I696</accession>
<dbReference type="SUPFAM" id="SSF47413">
    <property type="entry name" value="lambda repressor-like DNA-binding domains"/>
    <property type="match status" value="1"/>
</dbReference>
<dbReference type="GO" id="GO:0003677">
    <property type="term" value="F:DNA binding"/>
    <property type="evidence" value="ECO:0007669"/>
    <property type="project" value="UniProtKB-KW"/>
</dbReference>
<evidence type="ECO:0000259" key="1">
    <source>
        <dbReference type="Pfam" id="PF13744"/>
    </source>
</evidence>
<feature type="domain" description="HigA2-like helix-turn-helix" evidence="1">
    <location>
        <begin position="12"/>
        <end position="89"/>
    </location>
</feature>
<protein>
    <submittedName>
        <fullName evidence="2">Predicted DNA-binding protein, contains XRE-type HTH domain</fullName>
    </submittedName>
</protein>
<evidence type="ECO:0000313" key="2">
    <source>
        <dbReference type="EMBL" id="SFL49919.1"/>
    </source>
</evidence>